<dbReference type="GO" id="GO:0030971">
    <property type="term" value="F:receptor tyrosine kinase binding"/>
    <property type="evidence" value="ECO:0007669"/>
    <property type="project" value="TreeGrafter"/>
</dbReference>
<gene>
    <name evidence="5" type="ORF">DEA37_0000241</name>
</gene>
<feature type="region of interest" description="Disordered" evidence="3">
    <location>
        <begin position="195"/>
        <end position="241"/>
    </location>
</feature>
<dbReference type="GO" id="GO:0005737">
    <property type="term" value="C:cytoplasm"/>
    <property type="evidence" value="ECO:0007669"/>
    <property type="project" value="TreeGrafter"/>
</dbReference>
<dbReference type="PANTHER" id="PTHR19969">
    <property type="entry name" value="SH2-SH3 ADAPTOR PROTEIN-RELATED"/>
    <property type="match status" value="1"/>
</dbReference>
<feature type="region of interest" description="Disordered" evidence="3">
    <location>
        <begin position="131"/>
        <end position="162"/>
    </location>
</feature>
<evidence type="ECO:0000256" key="1">
    <source>
        <dbReference type="ARBA" id="ARBA00022999"/>
    </source>
</evidence>
<evidence type="ECO:0000313" key="6">
    <source>
        <dbReference type="Proteomes" id="UP000324629"/>
    </source>
</evidence>
<dbReference type="AlphaFoldDB" id="A0A5J4NRF2"/>
<feature type="compositionally biased region" description="Pro residues" evidence="3">
    <location>
        <begin position="402"/>
        <end position="417"/>
    </location>
</feature>
<dbReference type="GO" id="GO:0007167">
    <property type="term" value="P:enzyme-linked receptor protein signaling pathway"/>
    <property type="evidence" value="ECO:0007669"/>
    <property type="project" value="TreeGrafter"/>
</dbReference>
<feature type="compositionally biased region" description="Low complexity" evidence="3">
    <location>
        <begin position="199"/>
        <end position="217"/>
    </location>
</feature>
<dbReference type="PROSITE" id="PS50001">
    <property type="entry name" value="SH2"/>
    <property type="match status" value="1"/>
</dbReference>
<name>A0A5J4NRF2_9TREM</name>
<dbReference type="EMBL" id="QNGE01001251">
    <property type="protein sequence ID" value="KAA3678019.1"/>
    <property type="molecule type" value="Genomic_DNA"/>
</dbReference>
<feature type="compositionally biased region" description="Polar residues" evidence="3">
    <location>
        <begin position="85"/>
        <end position="98"/>
    </location>
</feature>
<dbReference type="GO" id="GO:0016477">
    <property type="term" value="P:cell migration"/>
    <property type="evidence" value="ECO:0007669"/>
    <property type="project" value="TreeGrafter"/>
</dbReference>
<feature type="region of interest" description="Disordered" evidence="3">
    <location>
        <begin position="388"/>
        <end position="489"/>
    </location>
</feature>
<evidence type="ECO:0000256" key="2">
    <source>
        <dbReference type="PROSITE-ProRule" id="PRU00191"/>
    </source>
</evidence>
<protein>
    <recommendedName>
        <fullName evidence="4">SH2 domain-containing protein</fullName>
    </recommendedName>
</protein>
<organism evidence="5 6">
    <name type="scientific">Paragonimus westermani</name>
    <dbReference type="NCBI Taxonomy" id="34504"/>
    <lineage>
        <taxon>Eukaryota</taxon>
        <taxon>Metazoa</taxon>
        <taxon>Spiralia</taxon>
        <taxon>Lophotrochozoa</taxon>
        <taxon>Platyhelminthes</taxon>
        <taxon>Trematoda</taxon>
        <taxon>Digenea</taxon>
        <taxon>Plagiorchiida</taxon>
        <taxon>Troglotremata</taxon>
        <taxon>Troglotrematidae</taxon>
        <taxon>Paragonimus</taxon>
    </lineage>
</organism>
<dbReference type="PANTHER" id="PTHR19969:SF5">
    <property type="entry name" value="CRK-LIKE PROTEIN"/>
    <property type="match status" value="1"/>
</dbReference>
<feature type="compositionally biased region" description="Polar residues" evidence="3">
    <location>
        <begin position="354"/>
        <end position="365"/>
    </location>
</feature>
<feature type="region of interest" description="Disordered" evidence="3">
    <location>
        <begin position="52"/>
        <end position="100"/>
    </location>
</feature>
<feature type="compositionally biased region" description="Basic and acidic residues" evidence="3">
    <location>
        <begin position="219"/>
        <end position="228"/>
    </location>
</feature>
<dbReference type="Pfam" id="PF00017">
    <property type="entry name" value="SH2"/>
    <property type="match status" value="1"/>
</dbReference>
<feature type="region of interest" description="Disordered" evidence="3">
    <location>
        <begin position="334"/>
        <end position="365"/>
    </location>
</feature>
<dbReference type="SUPFAM" id="SSF55550">
    <property type="entry name" value="SH2 domain"/>
    <property type="match status" value="1"/>
</dbReference>
<keyword evidence="1 2" id="KW-0727">SH2 domain</keyword>
<feature type="domain" description="SH2" evidence="4">
    <location>
        <begin position="1100"/>
        <end position="1196"/>
    </location>
</feature>
<evidence type="ECO:0000313" key="5">
    <source>
        <dbReference type="EMBL" id="KAA3678019.1"/>
    </source>
</evidence>
<dbReference type="Proteomes" id="UP000324629">
    <property type="component" value="Unassembled WGS sequence"/>
</dbReference>
<feature type="compositionally biased region" description="Low complexity" evidence="3">
    <location>
        <begin position="821"/>
        <end position="833"/>
    </location>
</feature>
<feature type="region of interest" description="Disordered" evidence="3">
    <location>
        <begin position="807"/>
        <end position="833"/>
    </location>
</feature>
<evidence type="ECO:0000259" key="4">
    <source>
        <dbReference type="PROSITE" id="PS50001"/>
    </source>
</evidence>
<sequence>MWFSTCFPTGSIRTGSNCAISLYVCQSMATQALNLPSVQSTQTAAASAKSLKSDATSSSTSLTESSSSIMNGSGVHHQADKESSVRGTSTPRPLSLNTGKRGHVYVNLPVQLPVLGRNRIRTALQDTIPSSVDASAQLPGSDQLDPSDPIHGSFPPPELDERAPGLFNQAELCETKCEQQDKFCWSPRCPPDGAAFYENSPPNSSISSSPTTKPIPNRKSVDSDDKRTQFPVEPAVISPPNTTAELKGFMFDKMSNTISPVSTTESHVISTQASSFPLPTIYTTSEKRFQQHCGAHSETESSNSTQMPTVTLQAFSPTVALNTSTRPIVTRRQYQNEPVDSNSTLGCQPERMSDSSVPGESLISSISPSFPVNHFHHQYQSLTSNGIHKQSVDEPNRSISSPTPPPLPPPPSPPMAPAVPRRDPTTVLQQQQQPPQQSGNSSASPTVPDEVATSKPKAKNVDDIVSTPLSDGTNQNHLTISVRDSRKNGFSNLTGYPTNEDECTASKIHILPISTVSPATSHSVIKPVINRPTTMKTSPATEFPMSPGNYQRHVSFPNNTTIGTVADGRSVVPWNLGTRDLSQDVADVQRTSETNTNNQETVTLSTSVFSDGTPQWIPPGQKSSRHRLLSCPPSKLVEFAAQDDTNSASVPIRNQTTKGGRVALAERPTCLLDRSQNNLETNQPCTRQKLAELSSSRSERFSRRHYTTSDMAMFRALNHQLSPSRAESTGDQAPVEYLSSRPSFKTPVPTHDNAPIKLLEYQPLSQAEAEWWRAQQRSKMITLNQSQISEHSTMVNGNNLFQRQTSAGPTFSFSPTKAKLSPSSGPFSEESSSVLIDSERDRLFQSDNYRGVAAMLRPRNFVSEQIVSHLREGNRTSLVYKIHGSGLPDTSSRYVTDPRMPHGDALPSMNHMQRVPVDEPQTPEGVDCESLPSMTQSVFFPSDAAWIQSTHPSFIDKSQCSSSGRRRRSKHCVARSHSHRTVDQLMSKQPSRESNTDHLGYGTPMAYYQRSISHTVPSEVTAAVGEWPPVLAQWHHRRPVVYSTESLDPVARGQWQIRKEKRSKSGRSTHDLVNVDADRQMQRHHHSASAIFERLDIQPWFHFDLSRASAEKILKSTPVGSFLVRQSETSKTEYSLSIRRESDVLHMRISKDENSGHYVLGEYSQPYPSISAMIYRYTRSLLPVRGTKPILLQFPVERTVQRQSLPKN</sequence>
<dbReference type="GO" id="GO:0035591">
    <property type="term" value="F:signaling adaptor activity"/>
    <property type="evidence" value="ECO:0007669"/>
    <property type="project" value="TreeGrafter"/>
</dbReference>
<keyword evidence="6" id="KW-1185">Reference proteome</keyword>
<feature type="compositionally biased region" description="Basic residues" evidence="3">
    <location>
        <begin position="964"/>
        <end position="979"/>
    </location>
</feature>
<dbReference type="InterPro" id="IPR051184">
    <property type="entry name" value="Tyrosine-phos_adapter"/>
</dbReference>
<evidence type="ECO:0000256" key="3">
    <source>
        <dbReference type="SAM" id="MobiDB-lite"/>
    </source>
</evidence>
<dbReference type="SMART" id="SM00252">
    <property type="entry name" value="SH2"/>
    <property type="match status" value="1"/>
</dbReference>
<feature type="compositionally biased region" description="Low complexity" evidence="3">
    <location>
        <begin position="52"/>
        <end position="68"/>
    </location>
</feature>
<feature type="compositionally biased region" description="Polar residues" evidence="3">
    <location>
        <begin position="334"/>
        <end position="346"/>
    </location>
</feature>
<accession>A0A5J4NRF2</accession>
<proteinExistence type="predicted"/>
<dbReference type="InterPro" id="IPR036860">
    <property type="entry name" value="SH2_dom_sf"/>
</dbReference>
<feature type="compositionally biased region" description="Polar residues" evidence="3">
    <location>
        <begin position="131"/>
        <end position="140"/>
    </location>
</feature>
<dbReference type="Gene3D" id="3.30.505.10">
    <property type="entry name" value="SH2 domain"/>
    <property type="match status" value="1"/>
</dbReference>
<dbReference type="PRINTS" id="PR00401">
    <property type="entry name" value="SH2DOMAIN"/>
</dbReference>
<dbReference type="InterPro" id="IPR000980">
    <property type="entry name" value="SH2"/>
</dbReference>
<reference evidence="5 6" key="1">
    <citation type="journal article" date="2019" name="Gigascience">
        <title>Whole-genome sequence of the oriental lung fluke Paragonimus westermani.</title>
        <authorList>
            <person name="Oey H."/>
            <person name="Zakrzewski M."/>
            <person name="Narain K."/>
            <person name="Devi K.R."/>
            <person name="Agatsuma T."/>
            <person name="Nawaratna S."/>
            <person name="Gobert G.N."/>
            <person name="Jones M.K."/>
            <person name="Ragan M.A."/>
            <person name="McManus D.P."/>
            <person name="Krause L."/>
        </authorList>
    </citation>
    <scope>NUCLEOTIDE SEQUENCE [LARGE SCALE GENOMIC DNA]</scope>
    <source>
        <strain evidence="5 6">IND2009</strain>
    </source>
</reference>
<feature type="region of interest" description="Disordered" evidence="3">
    <location>
        <begin position="957"/>
        <end position="999"/>
    </location>
</feature>
<feature type="compositionally biased region" description="Polar residues" evidence="3">
    <location>
        <begin position="467"/>
        <end position="479"/>
    </location>
</feature>
<comment type="caution">
    <text evidence="5">The sequence shown here is derived from an EMBL/GenBank/DDBJ whole genome shotgun (WGS) entry which is preliminary data.</text>
</comment>